<evidence type="ECO:0000313" key="6">
    <source>
        <dbReference type="Proteomes" id="UP000649753"/>
    </source>
</evidence>
<dbReference type="InterPro" id="IPR003593">
    <property type="entry name" value="AAA+_ATPase"/>
</dbReference>
<dbReference type="InterPro" id="IPR015854">
    <property type="entry name" value="ABC_transpr_LolD-like"/>
</dbReference>
<name>A0A927R1C0_9ACTN</name>
<gene>
    <name evidence="5" type="ORF">H4W31_005191</name>
</gene>
<evidence type="ECO:0000256" key="1">
    <source>
        <dbReference type="ARBA" id="ARBA00022448"/>
    </source>
</evidence>
<dbReference type="PANTHER" id="PTHR24220:SF685">
    <property type="entry name" value="ABC TRANSPORTER RELATED"/>
    <property type="match status" value="1"/>
</dbReference>
<dbReference type="GO" id="GO:0005886">
    <property type="term" value="C:plasma membrane"/>
    <property type="evidence" value="ECO:0007669"/>
    <property type="project" value="TreeGrafter"/>
</dbReference>
<dbReference type="AlphaFoldDB" id="A0A927R1C0"/>
<dbReference type="GO" id="GO:0022857">
    <property type="term" value="F:transmembrane transporter activity"/>
    <property type="evidence" value="ECO:0007669"/>
    <property type="project" value="UniProtKB-ARBA"/>
</dbReference>
<dbReference type="InterPro" id="IPR027417">
    <property type="entry name" value="P-loop_NTPase"/>
</dbReference>
<dbReference type="PROSITE" id="PS50893">
    <property type="entry name" value="ABC_TRANSPORTER_2"/>
    <property type="match status" value="1"/>
</dbReference>
<dbReference type="InterPro" id="IPR003439">
    <property type="entry name" value="ABC_transporter-like_ATP-bd"/>
</dbReference>
<dbReference type="FunFam" id="3.40.50.300:FF:000032">
    <property type="entry name" value="Export ABC transporter ATP-binding protein"/>
    <property type="match status" value="1"/>
</dbReference>
<dbReference type="CDD" id="cd03255">
    <property type="entry name" value="ABC_MJ0796_LolCDE_FtsE"/>
    <property type="match status" value="1"/>
</dbReference>
<keyword evidence="6" id="KW-1185">Reference proteome</keyword>
<reference evidence="5" key="1">
    <citation type="submission" date="2020-10" db="EMBL/GenBank/DDBJ databases">
        <title>Sequencing the genomes of 1000 actinobacteria strains.</title>
        <authorList>
            <person name="Klenk H.-P."/>
        </authorList>
    </citation>
    <scope>NUCLEOTIDE SEQUENCE</scope>
    <source>
        <strain evidence="5">DSM 46832</strain>
    </source>
</reference>
<evidence type="ECO:0000259" key="4">
    <source>
        <dbReference type="PROSITE" id="PS50893"/>
    </source>
</evidence>
<dbReference type="InterPro" id="IPR017871">
    <property type="entry name" value="ABC_transporter-like_CS"/>
</dbReference>
<keyword evidence="2" id="KW-0547">Nucleotide-binding</keyword>
<sequence length="242" mass="25580">MGLTKTYGPSSNEVTALAGVTTSFAAGTFTAVMGPSGSGKTTLLQCASGLDRPTTGTVYVDGREFVQGSEAAITRFRRTRIGFVFQQYNLLPTLTALQNVTLPMRLAGRKVSRKQCLALLDQVGLAGYADRRPTELSGGQQQRVAIARGLASRPSIVFADEPTGALDGTSAAAVLALLRQAVDEHHQTIVMVTHDPIAAAFADSVVFLTDGRIVGTMKDPSAAAVSEQMLRLDLARRNGGQR</sequence>
<organism evidence="5 6">
    <name type="scientific">Plantactinospora soyae</name>
    <dbReference type="NCBI Taxonomy" id="1544732"/>
    <lineage>
        <taxon>Bacteria</taxon>
        <taxon>Bacillati</taxon>
        <taxon>Actinomycetota</taxon>
        <taxon>Actinomycetes</taxon>
        <taxon>Micromonosporales</taxon>
        <taxon>Micromonosporaceae</taxon>
        <taxon>Plantactinospora</taxon>
    </lineage>
</organism>
<dbReference type="EMBL" id="JADBEB010000001">
    <property type="protein sequence ID" value="MBE1489553.1"/>
    <property type="molecule type" value="Genomic_DNA"/>
</dbReference>
<accession>A0A927R1C0</accession>
<dbReference type="GO" id="GO:0005524">
    <property type="term" value="F:ATP binding"/>
    <property type="evidence" value="ECO:0007669"/>
    <property type="project" value="UniProtKB-KW"/>
</dbReference>
<keyword evidence="3 5" id="KW-0067">ATP-binding</keyword>
<dbReference type="InterPro" id="IPR017911">
    <property type="entry name" value="MacB-like_ATP-bd"/>
</dbReference>
<dbReference type="PROSITE" id="PS00211">
    <property type="entry name" value="ABC_TRANSPORTER_1"/>
    <property type="match status" value="1"/>
</dbReference>
<dbReference type="SMART" id="SM00382">
    <property type="entry name" value="AAA"/>
    <property type="match status" value="1"/>
</dbReference>
<dbReference type="PANTHER" id="PTHR24220">
    <property type="entry name" value="IMPORT ATP-BINDING PROTEIN"/>
    <property type="match status" value="1"/>
</dbReference>
<dbReference type="GO" id="GO:0016887">
    <property type="term" value="F:ATP hydrolysis activity"/>
    <property type="evidence" value="ECO:0007669"/>
    <property type="project" value="InterPro"/>
</dbReference>
<evidence type="ECO:0000256" key="2">
    <source>
        <dbReference type="ARBA" id="ARBA00022741"/>
    </source>
</evidence>
<dbReference type="Pfam" id="PF00005">
    <property type="entry name" value="ABC_tran"/>
    <property type="match status" value="1"/>
</dbReference>
<evidence type="ECO:0000313" key="5">
    <source>
        <dbReference type="EMBL" id="MBE1489553.1"/>
    </source>
</evidence>
<comment type="caution">
    <text evidence="5">The sequence shown here is derived from an EMBL/GenBank/DDBJ whole genome shotgun (WGS) entry which is preliminary data.</text>
</comment>
<protein>
    <submittedName>
        <fullName evidence="5">ABC transport system ATP-binding protein</fullName>
    </submittedName>
</protein>
<proteinExistence type="predicted"/>
<dbReference type="Proteomes" id="UP000649753">
    <property type="component" value="Unassembled WGS sequence"/>
</dbReference>
<evidence type="ECO:0000256" key="3">
    <source>
        <dbReference type="ARBA" id="ARBA00022840"/>
    </source>
</evidence>
<feature type="domain" description="ABC transporter" evidence="4">
    <location>
        <begin position="1"/>
        <end position="235"/>
    </location>
</feature>
<dbReference type="GO" id="GO:0098796">
    <property type="term" value="C:membrane protein complex"/>
    <property type="evidence" value="ECO:0007669"/>
    <property type="project" value="UniProtKB-ARBA"/>
</dbReference>
<dbReference type="SUPFAM" id="SSF52540">
    <property type="entry name" value="P-loop containing nucleoside triphosphate hydrolases"/>
    <property type="match status" value="1"/>
</dbReference>
<dbReference type="Gene3D" id="3.40.50.300">
    <property type="entry name" value="P-loop containing nucleotide triphosphate hydrolases"/>
    <property type="match status" value="1"/>
</dbReference>
<keyword evidence="1" id="KW-0813">Transport</keyword>
<dbReference type="RefSeq" id="WP_318783402.1">
    <property type="nucleotide sequence ID" value="NZ_JADBEB010000001.1"/>
</dbReference>